<dbReference type="OrthoDB" id="9804277at2"/>
<evidence type="ECO:0000259" key="10">
    <source>
        <dbReference type="PROSITE" id="PS50263"/>
    </source>
</evidence>
<dbReference type="PANTHER" id="PTHR38686">
    <property type="entry name" value="APOLIPOPROTEIN N-ACYLTRANSFERASE"/>
    <property type="match status" value="1"/>
</dbReference>
<proteinExistence type="inferred from homology"/>
<keyword evidence="3 9" id="KW-1003">Cell membrane</keyword>
<feature type="transmembrane region" description="Helical" evidence="9">
    <location>
        <begin position="25"/>
        <end position="41"/>
    </location>
</feature>
<evidence type="ECO:0000256" key="2">
    <source>
        <dbReference type="ARBA" id="ARBA00010065"/>
    </source>
</evidence>
<dbReference type="EC" id="2.3.1.269" evidence="9"/>
<keyword evidence="8 9" id="KW-0012">Acyltransferase</keyword>
<dbReference type="PROSITE" id="PS50263">
    <property type="entry name" value="CN_HYDROLASE"/>
    <property type="match status" value="1"/>
</dbReference>
<dbReference type="STRING" id="245187.SAMN04488003_10372"/>
<protein>
    <recommendedName>
        <fullName evidence="9">Apolipoprotein N-acyltransferase</fullName>
        <shortName evidence="9">ALP N-acyltransferase</shortName>
        <ecNumber evidence="9">2.3.1.269</ecNumber>
    </recommendedName>
</protein>
<evidence type="ECO:0000256" key="7">
    <source>
        <dbReference type="ARBA" id="ARBA00023136"/>
    </source>
</evidence>
<comment type="function">
    <text evidence="9">Catalyzes the phospholipid dependent N-acylation of the N-terminal cysteine of apolipoprotein, the last step in lipoprotein maturation.</text>
</comment>
<evidence type="ECO:0000256" key="9">
    <source>
        <dbReference type="HAMAP-Rule" id="MF_01148"/>
    </source>
</evidence>
<dbReference type="NCBIfam" id="TIGR00546">
    <property type="entry name" value="lnt"/>
    <property type="match status" value="1"/>
</dbReference>
<keyword evidence="4 9" id="KW-0808">Transferase</keyword>
<comment type="catalytic activity">
    <reaction evidence="9">
        <text>N-terminal S-1,2-diacyl-sn-glyceryl-L-cysteinyl-[lipoprotein] + a glycerophospholipid = N-acyl-S-1,2-diacyl-sn-glyceryl-L-cysteinyl-[lipoprotein] + a 2-acyl-sn-glycero-3-phospholipid + H(+)</text>
        <dbReference type="Rhea" id="RHEA:48228"/>
        <dbReference type="Rhea" id="RHEA-COMP:14681"/>
        <dbReference type="Rhea" id="RHEA-COMP:14684"/>
        <dbReference type="ChEBI" id="CHEBI:15378"/>
        <dbReference type="ChEBI" id="CHEBI:136912"/>
        <dbReference type="ChEBI" id="CHEBI:140656"/>
        <dbReference type="ChEBI" id="CHEBI:140657"/>
        <dbReference type="ChEBI" id="CHEBI:140660"/>
        <dbReference type="EC" id="2.3.1.269"/>
    </reaction>
</comment>
<dbReference type="InterPro" id="IPR004563">
    <property type="entry name" value="Apolipo_AcylTrfase"/>
</dbReference>
<dbReference type="Proteomes" id="UP000199585">
    <property type="component" value="Unassembled WGS sequence"/>
</dbReference>
<evidence type="ECO:0000313" key="11">
    <source>
        <dbReference type="EMBL" id="SEM67209.1"/>
    </source>
</evidence>
<dbReference type="UniPathway" id="UPA00666"/>
<accession>A0A1H8ABN3</accession>
<dbReference type="InterPro" id="IPR003010">
    <property type="entry name" value="C-N_Hydrolase"/>
</dbReference>
<keyword evidence="7 9" id="KW-0472">Membrane</keyword>
<feature type="transmembrane region" description="Helical" evidence="9">
    <location>
        <begin position="177"/>
        <end position="198"/>
    </location>
</feature>
<evidence type="ECO:0000256" key="1">
    <source>
        <dbReference type="ARBA" id="ARBA00004651"/>
    </source>
</evidence>
<evidence type="ECO:0000256" key="6">
    <source>
        <dbReference type="ARBA" id="ARBA00022989"/>
    </source>
</evidence>
<dbReference type="Pfam" id="PF00795">
    <property type="entry name" value="CN_hydrolase"/>
    <property type="match status" value="1"/>
</dbReference>
<gene>
    <name evidence="9" type="primary">lnt</name>
    <name evidence="11" type="ORF">SAMN04488003_10372</name>
</gene>
<keyword evidence="5 9" id="KW-0812">Transmembrane</keyword>
<dbReference type="PANTHER" id="PTHR38686:SF1">
    <property type="entry name" value="APOLIPOPROTEIN N-ACYLTRANSFERASE"/>
    <property type="match status" value="1"/>
</dbReference>
<reference evidence="11 12" key="1">
    <citation type="submission" date="2016-10" db="EMBL/GenBank/DDBJ databases">
        <authorList>
            <person name="de Groot N.N."/>
        </authorList>
    </citation>
    <scope>NUCLEOTIDE SEQUENCE [LARGE SCALE GENOMIC DNA]</scope>
    <source>
        <strain evidence="11 12">DSM 16213</strain>
    </source>
</reference>
<dbReference type="RefSeq" id="WP_089898886.1">
    <property type="nucleotide sequence ID" value="NZ_FOCI01000003.1"/>
</dbReference>
<feature type="transmembrane region" description="Helical" evidence="9">
    <location>
        <begin position="72"/>
        <end position="91"/>
    </location>
</feature>
<organism evidence="11 12">
    <name type="scientific">Loktanella fryxellensis</name>
    <dbReference type="NCBI Taxonomy" id="245187"/>
    <lineage>
        <taxon>Bacteria</taxon>
        <taxon>Pseudomonadati</taxon>
        <taxon>Pseudomonadota</taxon>
        <taxon>Alphaproteobacteria</taxon>
        <taxon>Rhodobacterales</taxon>
        <taxon>Roseobacteraceae</taxon>
        <taxon>Loktanella</taxon>
    </lineage>
</organism>
<dbReference type="CDD" id="cd07571">
    <property type="entry name" value="ALP_N-acyl_transferase"/>
    <property type="match status" value="1"/>
</dbReference>
<feature type="transmembrane region" description="Helical" evidence="9">
    <location>
        <begin position="486"/>
        <end position="504"/>
    </location>
</feature>
<evidence type="ECO:0000256" key="5">
    <source>
        <dbReference type="ARBA" id="ARBA00022692"/>
    </source>
</evidence>
<evidence type="ECO:0000313" key="12">
    <source>
        <dbReference type="Proteomes" id="UP000199585"/>
    </source>
</evidence>
<feature type="transmembrane region" description="Helical" evidence="9">
    <location>
        <begin position="139"/>
        <end position="157"/>
    </location>
</feature>
<feature type="transmembrane region" description="Helical" evidence="9">
    <location>
        <begin position="103"/>
        <end position="127"/>
    </location>
</feature>
<feature type="transmembrane region" description="Helical" evidence="9">
    <location>
        <begin position="47"/>
        <end position="65"/>
    </location>
</feature>
<name>A0A1H8ABN3_9RHOB</name>
<dbReference type="GO" id="GO:0005886">
    <property type="term" value="C:plasma membrane"/>
    <property type="evidence" value="ECO:0007669"/>
    <property type="project" value="UniProtKB-SubCell"/>
</dbReference>
<dbReference type="Pfam" id="PF20154">
    <property type="entry name" value="LNT_N"/>
    <property type="match status" value="1"/>
</dbReference>
<dbReference type="HAMAP" id="MF_01148">
    <property type="entry name" value="Lnt"/>
    <property type="match status" value="1"/>
</dbReference>
<dbReference type="Gene3D" id="3.60.110.10">
    <property type="entry name" value="Carbon-nitrogen hydrolase"/>
    <property type="match status" value="1"/>
</dbReference>
<evidence type="ECO:0000256" key="8">
    <source>
        <dbReference type="ARBA" id="ARBA00023315"/>
    </source>
</evidence>
<evidence type="ECO:0000256" key="4">
    <source>
        <dbReference type="ARBA" id="ARBA00022679"/>
    </source>
</evidence>
<keyword evidence="12" id="KW-1185">Reference proteome</keyword>
<keyword evidence="11" id="KW-0449">Lipoprotein</keyword>
<keyword evidence="6 9" id="KW-1133">Transmembrane helix</keyword>
<evidence type="ECO:0000256" key="3">
    <source>
        <dbReference type="ARBA" id="ARBA00022475"/>
    </source>
</evidence>
<sequence>MTRTPQDLDRHRALPTDRLWRLGRWPRAAALVLLGILVALGMAPLDWWIVAVPAWGVVLAVLAGAPGLRAAGFAALFVGLGYFGFTLRWLIEPFLIDAATWGWAAPLAVSLMALRETLFWVAGTLLARWLTPAPGTARLMALVLSLTLAEALRGYLFTGFPWGLIGHVLIPTPWAQLAAHGGPHLLTLLVLTVAAGLVMAAGRRWAGFVPLIAAVGMAPLLVPPPVPGDPAAPVIRIVQPNAPQDQKWDPAQNLIFFQRMIAYSQAAPRPAAIVWPETAVPVLLDYAQPELGQIAAAAAGVPLVTGVNRSQDGLYYNSLVVVGAGGQVTQTYDKAHLVPFGEYVPFGEVLLRLGVQGLATSQGGGFAKGPVPQPLIDLPGIGAARALICYEGIFAEEIATPERPRLLMMITNDAWFGKGAGPAQHLMQARLRSIEQGLPMVRSANTGISAMIDAHGRIRAMIPLDQAGYVDAALPAALGPTAYVRWGDWPVLALVLTGLAALAARRRWRR</sequence>
<dbReference type="EMBL" id="FOCI01000003">
    <property type="protein sequence ID" value="SEM67209.1"/>
    <property type="molecule type" value="Genomic_DNA"/>
</dbReference>
<dbReference type="InterPro" id="IPR045378">
    <property type="entry name" value="LNT_N"/>
</dbReference>
<feature type="domain" description="CN hydrolase" evidence="10">
    <location>
        <begin position="238"/>
        <end position="476"/>
    </location>
</feature>
<dbReference type="AlphaFoldDB" id="A0A1H8ABN3"/>
<dbReference type="GO" id="GO:0042158">
    <property type="term" value="P:lipoprotein biosynthetic process"/>
    <property type="evidence" value="ECO:0007669"/>
    <property type="project" value="UniProtKB-UniRule"/>
</dbReference>
<feature type="transmembrane region" description="Helical" evidence="9">
    <location>
        <begin position="205"/>
        <end position="222"/>
    </location>
</feature>
<comment type="pathway">
    <text evidence="9">Protein modification; lipoprotein biosynthesis (N-acyl transfer).</text>
</comment>
<comment type="similarity">
    <text evidence="2 9">Belongs to the CN hydrolase family. Apolipoprotein N-acyltransferase subfamily.</text>
</comment>
<dbReference type="SUPFAM" id="SSF56317">
    <property type="entry name" value="Carbon-nitrogen hydrolase"/>
    <property type="match status" value="1"/>
</dbReference>
<comment type="subcellular location">
    <subcellularLocation>
        <location evidence="1 9">Cell membrane</location>
        <topology evidence="1 9">Multi-pass membrane protein</topology>
    </subcellularLocation>
</comment>
<dbReference type="InterPro" id="IPR036526">
    <property type="entry name" value="C-N_Hydrolase_sf"/>
</dbReference>
<dbReference type="GO" id="GO:0016410">
    <property type="term" value="F:N-acyltransferase activity"/>
    <property type="evidence" value="ECO:0007669"/>
    <property type="project" value="UniProtKB-UniRule"/>
</dbReference>